<dbReference type="PANTHER" id="PTHR40114:SF1">
    <property type="entry name" value="SLR0698 PROTEIN"/>
    <property type="match status" value="1"/>
</dbReference>
<evidence type="ECO:0000256" key="1">
    <source>
        <dbReference type="PIRSR" id="PIRSR016487-1"/>
    </source>
</evidence>
<dbReference type="PIRSF" id="PIRSF016487">
    <property type="entry name" value="CYTH_UCP016487"/>
    <property type="match status" value="1"/>
</dbReference>
<dbReference type="AlphaFoldDB" id="A0A2U2N2K5"/>
<accession>A0A2U2N2K5</accession>
<gene>
    <name evidence="3" type="ORF">DEM34_09025</name>
</gene>
<sequence>MATEIERKFLVVDDSWRADADGGVRYRQGYLAGSAECSVRVRAAAEGAWLNIKGATLGASRQEFEYPVPLADAAAMLQGLCGERVLEKVRYHVPYAGHVWEVDCFEGANAGLVVAELELAAVDEPFQRPPWAGREVTDQWRYYNARLVSHPYRDWSESERRGDAD</sequence>
<dbReference type="Proteomes" id="UP000245474">
    <property type="component" value="Unassembled WGS sequence"/>
</dbReference>
<dbReference type="SUPFAM" id="SSF55154">
    <property type="entry name" value="CYTH-like phosphatases"/>
    <property type="match status" value="1"/>
</dbReference>
<dbReference type="CDD" id="cd07891">
    <property type="entry name" value="CYTH-like_CthTTM-like_1"/>
    <property type="match status" value="1"/>
</dbReference>
<evidence type="ECO:0000313" key="3">
    <source>
        <dbReference type="EMBL" id="PWG63209.1"/>
    </source>
</evidence>
<dbReference type="InterPro" id="IPR023577">
    <property type="entry name" value="CYTH_domain"/>
</dbReference>
<name>A0A2U2N2K5_9GAMM</name>
<dbReference type="OrthoDB" id="9805588at2"/>
<evidence type="ECO:0000313" key="4">
    <source>
        <dbReference type="Proteomes" id="UP000245474"/>
    </source>
</evidence>
<reference evidence="3 4" key="1">
    <citation type="submission" date="2018-05" db="EMBL/GenBank/DDBJ databases">
        <title>Spiribacter halobius sp. nov., a moderately halophilic bacterium isolated from marine solar saltern.</title>
        <authorList>
            <person name="Zheng W.-S."/>
            <person name="Lu D.-C."/>
            <person name="Du Z.-J."/>
        </authorList>
    </citation>
    <scope>NUCLEOTIDE SEQUENCE [LARGE SCALE GENOMIC DNA]</scope>
    <source>
        <strain evidence="3 4">E85</strain>
    </source>
</reference>
<keyword evidence="4" id="KW-1185">Reference proteome</keyword>
<dbReference type="EMBL" id="QFFI01000012">
    <property type="protein sequence ID" value="PWG63209.1"/>
    <property type="molecule type" value="Genomic_DNA"/>
</dbReference>
<dbReference type="PANTHER" id="PTHR40114">
    <property type="entry name" value="SLR0698 PROTEIN"/>
    <property type="match status" value="1"/>
</dbReference>
<dbReference type="SMART" id="SM01118">
    <property type="entry name" value="CYTH"/>
    <property type="match status" value="1"/>
</dbReference>
<dbReference type="PROSITE" id="PS51707">
    <property type="entry name" value="CYTH"/>
    <property type="match status" value="1"/>
</dbReference>
<feature type="domain" description="CYTH" evidence="2">
    <location>
        <begin position="2"/>
        <end position="149"/>
    </location>
</feature>
<dbReference type="Pfam" id="PF01928">
    <property type="entry name" value="CYTH"/>
    <property type="match status" value="1"/>
</dbReference>
<dbReference type="InterPro" id="IPR033469">
    <property type="entry name" value="CYTH-like_dom_sf"/>
</dbReference>
<dbReference type="InterPro" id="IPR012042">
    <property type="entry name" value="NeuTTM/CthTTM-like"/>
</dbReference>
<protein>
    <submittedName>
        <fullName evidence="3">Adenylate cyclase</fullName>
    </submittedName>
</protein>
<dbReference type="RefSeq" id="WP_109678427.1">
    <property type="nucleotide sequence ID" value="NZ_CP086615.1"/>
</dbReference>
<comment type="caution">
    <text evidence="3">The sequence shown here is derived from an EMBL/GenBank/DDBJ whole genome shotgun (WGS) entry which is preliminary data.</text>
</comment>
<dbReference type="Gene3D" id="2.40.320.10">
    <property type="entry name" value="Hypothetical Protein Pfu-838710-001"/>
    <property type="match status" value="1"/>
</dbReference>
<evidence type="ECO:0000259" key="2">
    <source>
        <dbReference type="PROSITE" id="PS51707"/>
    </source>
</evidence>
<proteinExistence type="predicted"/>
<organism evidence="3 4">
    <name type="scientific">Sediminicurvatus halobius</name>
    <dbReference type="NCBI Taxonomy" id="2182432"/>
    <lineage>
        <taxon>Bacteria</taxon>
        <taxon>Pseudomonadati</taxon>
        <taxon>Pseudomonadota</taxon>
        <taxon>Gammaproteobacteria</taxon>
        <taxon>Chromatiales</taxon>
        <taxon>Ectothiorhodospiraceae</taxon>
        <taxon>Sediminicurvatus</taxon>
    </lineage>
</organism>
<feature type="active site" description="Proton acceptor" evidence="1">
    <location>
        <position position="30"/>
    </location>
</feature>